<dbReference type="EMBL" id="CP037423">
    <property type="protein sequence ID" value="QDV42950.1"/>
    <property type="molecule type" value="Genomic_DNA"/>
</dbReference>
<dbReference type="Proteomes" id="UP000319004">
    <property type="component" value="Chromosome"/>
</dbReference>
<accession>A0A518HQ33</accession>
<evidence type="ECO:0000313" key="2">
    <source>
        <dbReference type="Proteomes" id="UP000319004"/>
    </source>
</evidence>
<keyword evidence="2" id="KW-1185">Reference proteome</keyword>
<gene>
    <name evidence="1" type="ORF">Enr13x_28020</name>
</gene>
<organism evidence="1 2">
    <name type="scientific">Stieleria neptunia</name>
    <dbReference type="NCBI Taxonomy" id="2527979"/>
    <lineage>
        <taxon>Bacteria</taxon>
        <taxon>Pseudomonadati</taxon>
        <taxon>Planctomycetota</taxon>
        <taxon>Planctomycetia</taxon>
        <taxon>Pirellulales</taxon>
        <taxon>Pirellulaceae</taxon>
        <taxon>Stieleria</taxon>
    </lineage>
</organism>
<dbReference type="KEGG" id="snep:Enr13x_28020"/>
<name>A0A518HQ33_9BACT</name>
<protein>
    <submittedName>
        <fullName evidence="1">Uncharacterized protein</fullName>
    </submittedName>
</protein>
<sequence length="203" mass="22797">MTALLERVFKQREKQDQAIHENEQHMRDELLELAIKDAFGEEVTDDDANNLSALLYAQKLSDDEYGKLVAAIARVPAAVGSHEYVTELHEQKAAEFEEAQRQMHHARMVFENAQRRVNFLAHLPTVNATSQAVKQLREDVPMVFDESGEPIAVLRDRIEKHKTGQREHDAATKAKAAAATFDKMNGILARLGLKQFPAPGATE</sequence>
<dbReference type="RefSeq" id="WP_145386710.1">
    <property type="nucleotide sequence ID" value="NZ_CP037423.1"/>
</dbReference>
<evidence type="ECO:0000313" key="1">
    <source>
        <dbReference type="EMBL" id="QDV42950.1"/>
    </source>
</evidence>
<proteinExistence type="predicted"/>
<reference evidence="1 2" key="1">
    <citation type="submission" date="2019-03" db="EMBL/GenBank/DDBJ databases">
        <title>Deep-cultivation of Planctomycetes and their phenomic and genomic characterization uncovers novel biology.</title>
        <authorList>
            <person name="Wiegand S."/>
            <person name="Jogler M."/>
            <person name="Boedeker C."/>
            <person name="Pinto D."/>
            <person name="Vollmers J."/>
            <person name="Rivas-Marin E."/>
            <person name="Kohn T."/>
            <person name="Peeters S.H."/>
            <person name="Heuer A."/>
            <person name="Rast P."/>
            <person name="Oberbeckmann S."/>
            <person name="Bunk B."/>
            <person name="Jeske O."/>
            <person name="Meyerdierks A."/>
            <person name="Storesund J.E."/>
            <person name="Kallscheuer N."/>
            <person name="Luecker S."/>
            <person name="Lage O.M."/>
            <person name="Pohl T."/>
            <person name="Merkel B.J."/>
            <person name="Hornburger P."/>
            <person name="Mueller R.-W."/>
            <person name="Bruemmer F."/>
            <person name="Labrenz M."/>
            <person name="Spormann A.M."/>
            <person name="Op den Camp H."/>
            <person name="Overmann J."/>
            <person name="Amann R."/>
            <person name="Jetten M.S.M."/>
            <person name="Mascher T."/>
            <person name="Medema M.H."/>
            <person name="Devos D.P."/>
            <person name="Kaster A.-K."/>
            <person name="Ovreas L."/>
            <person name="Rohde M."/>
            <person name="Galperin M.Y."/>
            <person name="Jogler C."/>
        </authorList>
    </citation>
    <scope>NUCLEOTIDE SEQUENCE [LARGE SCALE GENOMIC DNA]</scope>
    <source>
        <strain evidence="1 2">Enr13</strain>
    </source>
</reference>
<dbReference type="AlphaFoldDB" id="A0A518HQ33"/>